<protein>
    <submittedName>
        <fullName evidence="1">Uncharacterized protein</fullName>
    </submittedName>
</protein>
<comment type="caution">
    <text evidence="1">The sequence shown here is derived from an EMBL/GenBank/DDBJ whole genome shotgun (WGS) entry which is preliminary data.</text>
</comment>
<dbReference type="EMBL" id="CM023491">
    <property type="protein sequence ID" value="KAH6940994.1"/>
    <property type="molecule type" value="Genomic_DNA"/>
</dbReference>
<keyword evidence="2" id="KW-1185">Reference proteome</keyword>
<accession>A0ACB7T4C4</accession>
<organism evidence="1 2">
    <name type="scientific">Hyalomma asiaticum</name>
    <name type="common">Tick</name>
    <dbReference type="NCBI Taxonomy" id="266040"/>
    <lineage>
        <taxon>Eukaryota</taxon>
        <taxon>Metazoa</taxon>
        <taxon>Ecdysozoa</taxon>
        <taxon>Arthropoda</taxon>
        <taxon>Chelicerata</taxon>
        <taxon>Arachnida</taxon>
        <taxon>Acari</taxon>
        <taxon>Parasitiformes</taxon>
        <taxon>Ixodida</taxon>
        <taxon>Ixodoidea</taxon>
        <taxon>Ixodidae</taxon>
        <taxon>Hyalomminae</taxon>
        <taxon>Hyalomma</taxon>
    </lineage>
</organism>
<sequence length="387" mass="43589">MEYRTKGCEPSPALSATREVLVVKKARPDENMADIKKAFDESSADLRLSNPNLLCRFSTRYRVGIYPYGVCTHFIYTSVPNTASQQEGDVLYNYDPDAFKKFLHVRDLAPEARLLLAVEVQAMLDTGRPAERLASDARVWLGRNGVDGLHLSGIDLFPRNVAKITGIVTALRSSFKRQYLLTVGIDRTQDVVKKELLNILKMVDFASFRTCHLRHTDDYTTLVNPYSKYDNGTSGEFLGNEVDKLAKLAQQSRNSHLCFTLSLGANQFRLRDPDHHGLGAPAKHVRDASYSEASAVAICRRKWNEVKYVESAKGYYARSGKTWMGYDNEKTVAEKVRLALSSHPDLCVMLVEVDKDDFRGICSEKHFPLAQSVRHAMRLYGNKGRAL</sequence>
<reference evidence="1" key="1">
    <citation type="submission" date="2020-05" db="EMBL/GenBank/DDBJ databases">
        <title>Large-scale comparative analyses of tick genomes elucidate their genetic diversity and vector capacities.</title>
        <authorList>
            <person name="Jia N."/>
            <person name="Wang J."/>
            <person name="Shi W."/>
            <person name="Du L."/>
            <person name="Sun Y."/>
            <person name="Zhan W."/>
            <person name="Jiang J."/>
            <person name="Wang Q."/>
            <person name="Zhang B."/>
            <person name="Ji P."/>
            <person name="Sakyi L.B."/>
            <person name="Cui X."/>
            <person name="Yuan T."/>
            <person name="Jiang B."/>
            <person name="Yang W."/>
            <person name="Lam T.T.-Y."/>
            <person name="Chang Q."/>
            <person name="Ding S."/>
            <person name="Wang X."/>
            <person name="Zhu J."/>
            <person name="Ruan X."/>
            <person name="Zhao L."/>
            <person name="Wei J."/>
            <person name="Que T."/>
            <person name="Du C."/>
            <person name="Cheng J."/>
            <person name="Dai P."/>
            <person name="Han X."/>
            <person name="Huang E."/>
            <person name="Gao Y."/>
            <person name="Liu J."/>
            <person name="Shao H."/>
            <person name="Ye R."/>
            <person name="Li L."/>
            <person name="Wei W."/>
            <person name="Wang X."/>
            <person name="Wang C."/>
            <person name="Yang T."/>
            <person name="Huo Q."/>
            <person name="Li W."/>
            <person name="Guo W."/>
            <person name="Chen H."/>
            <person name="Zhou L."/>
            <person name="Ni X."/>
            <person name="Tian J."/>
            <person name="Zhou Y."/>
            <person name="Sheng Y."/>
            <person name="Liu T."/>
            <person name="Pan Y."/>
            <person name="Xia L."/>
            <person name="Li J."/>
            <person name="Zhao F."/>
            <person name="Cao W."/>
        </authorList>
    </citation>
    <scope>NUCLEOTIDE SEQUENCE</scope>
    <source>
        <strain evidence="1">Hyas-2018</strain>
    </source>
</reference>
<proteinExistence type="predicted"/>
<name>A0ACB7T4C4_HYAAI</name>
<gene>
    <name evidence="1" type="ORF">HPB50_011850</name>
</gene>
<evidence type="ECO:0000313" key="1">
    <source>
        <dbReference type="EMBL" id="KAH6940994.1"/>
    </source>
</evidence>
<dbReference type="Proteomes" id="UP000821845">
    <property type="component" value="Chromosome 11"/>
</dbReference>
<evidence type="ECO:0000313" key="2">
    <source>
        <dbReference type="Proteomes" id="UP000821845"/>
    </source>
</evidence>